<proteinExistence type="predicted"/>
<dbReference type="Proteomes" id="UP000179003">
    <property type="component" value="Unassembled WGS sequence"/>
</dbReference>
<evidence type="ECO:0000259" key="1">
    <source>
        <dbReference type="Pfam" id="PF23477"/>
    </source>
</evidence>
<accession>A0A1F5EIW5</accession>
<organism evidence="2 3">
    <name type="scientific">Candidatus Campbellbacteria bacterium RIFOXYC2_FULL_35_25</name>
    <dbReference type="NCBI Taxonomy" id="1797582"/>
    <lineage>
        <taxon>Bacteria</taxon>
        <taxon>Candidatus Campbelliibacteriota</taxon>
    </lineage>
</organism>
<gene>
    <name evidence="2" type="ORF">A2442_01120</name>
</gene>
<dbReference type="EMBL" id="MFAE01000006">
    <property type="protein sequence ID" value="OGD67348.1"/>
    <property type="molecule type" value="Genomic_DNA"/>
</dbReference>
<protein>
    <recommendedName>
        <fullName evidence="1">CxxC-x17-CxxC domain-containing protein</fullName>
    </recommendedName>
</protein>
<sequence>MENKQMFKGDWKCSGCGKSITELPFEPKNTSNLTCRDCYSSGKVVKKPLGEKKIFQGNWKCNTCGGEINQLPFEPKSTNNLTCRECYMKTRG</sequence>
<dbReference type="Pfam" id="PF23477">
    <property type="entry name" value="zf_Tbcl_2"/>
    <property type="match status" value="1"/>
</dbReference>
<evidence type="ECO:0000313" key="2">
    <source>
        <dbReference type="EMBL" id="OGD67348.1"/>
    </source>
</evidence>
<dbReference type="InterPro" id="IPR026363">
    <property type="entry name" value="CxxC-x17-CxxC_dom"/>
</dbReference>
<comment type="caution">
    <text evidence="2">The sequence shown here is derived from an EMBL/GenBank/DDBJ whole genome shotgun (WGS) entry which is preliminary data.</text>
</comment>
<name>A0A1F5EIW5_9BACT</name>
<dbReference type="AlphaFoldDB" id="A0A1F5EIW5"/>
<reference evidence="2 3" key="1">
    <citation type="journal article" date="2016" name="Nat. Commun.">
        <title>Thousands of microbial genomes shed light on interconnected biogeochemical processes in an aquifer system.</title>
        <authorList>
            <person name="Anantharaman K."/>
            <person name="Brown C.T."/>
            <person name="Hug L.A."/>
            <person name="Sharon I."/>
            <person name="Castelle C.J."/>
            <person name="Probst A.J."/>
            <person name="Thomas B.C."/>
            <person name="Singh A."/>
            <person name="Wilkins M.J."/>
            <person name="Karaoz U."/>
            <person name="Brodie E.L."/>
            <person name="Williams K.H."/>
            <person name="Hubbard S.S."/>
            <person name="Banfield J.F."/>
        </authorList>
    </citation>
    <scope>NUCLEOTIDE SEQUENCE [LARGE SCALE GENOMIC DNA]</scope>
</reference>
<feature type="domain" description="CxxC-x17-CxxC" evidence="1">
    <location>
        <begin position="11"/>
        <end position="41"/>
    </location>
</feature>
<evidence type="ECO:0000313" key="3">
    <source>
        <dbReference type="Proteomes" id="UP000179003"/>
    </source>
</evidence>